<sequence length="488" mass="55742">MEQGTPHCNKDGQSATPTDDLTETQTREAIERSIQSQIEMIKLADDDALVVEDEDIDTAMVQAMSLLGLVGRVVSSKKPNLKSMKIALSKAWNLQQNFQISEVGDYLIGFQFMNKGDRDRVLLGGPWHFDNSLIIFKQADAFQQPRPEDFYTMEIWIQIYNLPAAPRTKEMIQKIGARFGTMIWTDSRRENAWNDILRIRVGIDIRIPLKHELKLNLKGKIHTYEVKYERLPMFCFSCGLVGHPKLNCPNPSSDGKDRVGPELRVNAAKIKPWQSKLEREESGELWQALRAKFDREAITDRMMVQETEQRRNMKDDSIDAIQRRLLLRKAEEEIEKEQQKRQSNYDQEKNGRTGVVEEPGQTIQEKKQTELTSSERSSISTEGRATPTEIHVVKTLSGAENLTFSPGYIPTQETQGKKVSQWKRQNKGDMALKQQLPVMQLTPQKRGPTGDDTITEDSPSKKQKLEFYNNLLDGEVADPAKQQGRPAQ</sequence>
<dbReference type="GO" id="GO:0003676">
    <property type="term" value="F:nucleic acid binding"/>
    <property type="evidence" value="ECO:0007669"/>
    <property type="project" value="InterPro"/>
</dbReference>
<dbReference type="PROSITE" id="PS50158">
    <property type="entry name" value="ZF_CCHC"/>
    <property type="match status" value="1"/>
</dbReference>
<dbReference type="InterPro" id="IPR025836">
    <property type="entry name" value="Zn_knuckle_CX2CX4HX4C"/>
</dbReference>
<feature type="region of interest" description="Disordered" evidence="2">
    <location>
        <begin position="1"/>
        <end position="25"/>
    </location>
</feature>
<dbReference type="InterPro" id="IPR001878">
    <property type="entry name" value="Znf_CCHC"/>
</dbReference>
<dbReference type="AlphaFoldDB" id="A0AAV2D6H2"/>
<dbReference type="Pfam" id="PF14111">
    <property type="entry name" value="DUF4283"/>
    <property type="match status" value="1"/>
</dbReference>
<feature type="compositionally biased region" description="Polar residues" evidence="2">
    <location>
        <begin position="370"/>
        <end position="383"/>
    </location>
</feature>
<keyword evidence="5" id="KW-1185">Reference proteome</keyword>
<evidence type="ECO:0000313" key="4">
    <source>
        <dbReference type="EMBL" id="CAL1368559.1"/>
    </source>
</evidence>
<dbReference type="InterPro" id="IPR040256">
    <property type="entry name" value="At4g02000-like"/>
</dbReference>
<evidence type="ECO:0000256" key="2">
    <source>
        <dbReference type="SAM" id="MobiDB-lite"/>
    </source>
</evidence>
<dbReference type="Pfam" id="PF14392">
    <property type="entry name" value="zf-CCHC_4"/>
    <property type="match status" value="1"/>
</dbReference>
<keyword evidence="1" id="KW-0862">Zinc</keyword>
<reference evidence="4 5" key="1">
    <citation type="submission" date="2024-04" db="EMBL/GenBank/DDBJ databases">
        <authorList>
            <person name="Fracassetti M."/>
        </authorList>
    </citation>
    <scope>NUCLEOTIDE SEQUENCE [LARGE SCALE GENOMIC DNA]</scope>
</reference>
<dbReference type="EMBL" id="OZ034815">
    <property type="protein sequence ID" value="CAL1368559.1"/>
    <property type="molecule type" value="Genomic_DNA"/>
</dbReference>
<evidence type="ECO:0000259" key="3">
    <source>
        <dbReference type="PROSITE" id="PS50158"/>
    </source>
</evidence>
<accession>A0AAV2D6H2</accession>
<protein>
    <recommendedName>
        <fullName evidence="3">CCHC-type domain-containing protein</fullName>
    </recommendedName>
</protein>
<dbReference type="PANTHER" id="PTHR31286">
    <property type="entry name" value="GLYCINE-RICH CELL WALL STRUCTURAL PROTEIN 1.8-LIKE"/>
    <property type="match status" value="1"/>
</dbReference>
<organism evidence="4 5">
    <name type="scientific">Linum trigynum</name>
    <dbReference type="NCBI Taxonomy" id="586398"/>
    <lineage>
        <taxon>Eukaryota</taxon>
        <taxon>Viridiplantae</taxon>
        <taxon>Streptophyta</taxon>
        <taxon>Embryophyta</taxon>
        <taxon>Tracheophyta</taxon>
        <taxon>Spermatophyta</taxon>
        <taxon>Magnoliopsida</taxon>
        <taxon>eudicotyledons</taxon>
        <taxon>Gunneridae</taxon>
        <taxon>Pentapetalae</taxon>
        <taxon>rosids</taxon>
        <taxon>fabids</taxon>
        <taxon>Malpighiales</taxon>
        <taxon>Linaceae</taxon>
        <taxon>Linum</taxon>
    </lineage>
</organism>
<evidence type="ECO:0000313" key="5">
    <source>
        <dbReference type="Proteomes" id="UP001497516"/>
    </source>
</evidence>
<evidence type="ECO:0000256" key="1">
    <source>
        <dbReference type="PROSITE-ProRule" id="PRU00047"/>
    </source>
</evidence>
<feature type="domain" description="CCHC-type" evidence="3">
    <location>
        <begin position="235"/>
        <end position="250"/>
    </location>
</feature>
<feature type="region of interest" description="Disordered" evidence="2">
    <location>
        <begin position="441"/>
        <end position="463"/>
    </location>
</feature>
<proteinExistence type="predicted"/>
<feature type="region of interest" description="Disordered" evidence="2">
    <location>
        <begin position="337"/>
        <end position="388"/>
    </location>
</feature>
<dbReference type="GO" id="GO:0008270">
    <property type="term" value="F:zinc ion binding"/>
    <property type="evidence" value="ECO:0007669"/>
    <property type="project" value="UniProtKB-KW"/>
</dbReference>
<keyword evidence="1" id="KW-0479">Metal-binding</keyword>
<dbReference type="PANTHER" id="PTHR31286:SF167">
    <property type="entry name" value="OS09G0268800 PROTEIN"/>
    <property type="match status" value="1"/>
</dbReference>
<keyword evidence="1" id="KW-0863">Zinc-finger</keyword>
<dbReference type="InterPro" id="IPR025558">
    <property type="entry name" value="DUF4283"/>
</dbReference>
<dbReference type="Proteomes" id="UP001497516">
    <property type="component" value="Chromosome 2"/>
</dbReference>
<gene>
    <name evidence="4" type="ORF">LTRI10_LOCUS11631</name>
</gene>
<name>A0AAV2D6H2_9ROSI</name>